<dbReference type="CDD" id="cd07043">
    <property type="entry name" value="STAS_anti-anti-sigma_factors"/>
    <property type="match status" value="1"/>
</dbReference>
<reference evidence="2 3" key="1">
    <citation type="submission" date="2022-09" db="EMBL/GenBank/DDBJ databases">
        <authorList>
            <person name="Han X.L."/>
            <person name="Wang Q."/>
            <person name="Lu T."/>
        </authorList>
    </citation>
    <scope>NUCLEOTIDE SEQUENCE [LARGE SCALE GENOMIC DNA]</scope>
    <source>
        <strain evidence="2 3">WQ 127069</strain>
    </source>
</reference>
<evidence type="ECO:0000313" key="2">
    <source>
        <dbReference type="EMBL" id="MCU6797679.1"/>
    </source>
</evidence>
<dbReference type="InterPro" id="IPR058548">
    <property type="entry name" value="MlaB-like_STAS"/>
</dbReference>
<proteinExistence type="predicted"/>
<dbReference type="Proteomes" id="UP001652445">
    <property type="component" value="Unassembled WGS sequence"/>
</dbReference>
<dbReference type="InterPro" id="IPR036513">
    <property type="entry name" value="STAS_dom_sf"/>
</dbReference>
<feature type="domain" description="STAS" evidence="1">
    <location>
        <begin position="1"/>
        <end position="95"/>
    </location>
</feature>
<dbReference type="SUPFAM" id="SSF52091">
    <property type="entry name" value="SpoIIaa-like"/>
    <property type="match status" value="1"/>
</dbReference>
<dbReference type="RefSeq" id="WP_262688419.1">
    <property type="nucleotide sequence ID" value="NZ_JAOQIO010000124.1"/>
</dbReference>
<dbReference type="PROSITE" id="PS50801">
    <property type="entry name" value="STAS"/>
    <property type="match status" value="1"/>
</dbReference>
<name>A0ABT2UVI5_9BACL</name>
<dbReference type="Gene3D" id="3.30.750.24">
    <property type="entry name" value="STAS domain"/>
    <property type="match status" value="1"/>
</dbReference>
<evidence type="ECO:0000313" key="3">
    <source>
        <dbReference type="Proteomes" id="UP001652445"/>
    </source>
</evidence>
<dbReference type="InterPro" id="IPR002645">
    <property type="entry name" value="STAS_dom"/>
</dbReference>
<organism evidence="2 3">
    <name type="scientific">Paenibacillus baimaensis</name>
    <dbReference type="NCBI Taxonomy" id="2982185"/>
    <lineage>
        <taxon>Bacteria</taxon>
        <taxon>Bacillati</taxon>
        <taxon>Bacillota</taxon>
        <taxon>Bacilli</taxon>
        <taxon>Bacillales</taxon>
        <taxon>Paenibacillaceae</taxon>
        <taxon>Paenibacillus</taxon>
    </lineage>
</organism>
<protein>
    <submittedName>
        <fullName evidence="2">STAS domain-containing protein</fullName>
    </submittedName>
</protein>
<comment type="caution">
    <text evidence="2">The sequence shown here is derived from an EMBL/GenBank/DDBJ whole genome shotgun (WGS) entry which is preliminary data.</text>
</comment>
<sequence length="95" mass="10573">MCFEIQESDHQINVILSGFISVNEATSIRQKLFPLLQQRFHSITFQLGNVTEMDSSGLGLMLAVQKIATDYNASITYTNVSEPLKARLHMAGISL</sequence>
<accession>A0ABT2UVI5</accession>
<keyword evidence="3" id="KW-1185">Reference proteome</keyword>
<dbReference type="Pfam" id="PF13466">
    <property type="entry name" value="STAS_2"/>
    <property type="match status" value="1"/>
</dbReference>
<evidence type="ECO:0000259" key="1">
    <source>
        <dbReference type="PROSITE" id="PS50801"/>
    </source>
</evidence>
<gene>
    <name evidence="2" type="ORF">OB236_36705</name>
</gene>
<dbReference type="EMBL" id="JAOQIO010000124">
    <property type="protein sequence ID" value="MCU6797679.1"/>
    <property type="molecule type" value="Genomic_DNA"/>
</dbReference>